<dbReference type="AlphaFoldDB" id="A0A0G1XQA9"/>
<organism evidence="2 3">
    <name type="scientific">Candidatus Uhrbacteria bacterium GW2011_GWA2_52_8d</name>
    <dbReference type="NCBI Taxonomy" id="1618979"/>
    <lineage>
        <taxon>Bacteria</taxon>
        <taxon>Candidatus Uhriibacteriota</taxon>
    </lineage>
</organism>
<keyword evidence="1" id="KW-0472">Membrane</keyword>
<gene>
    <name evidence="2" type="ORF">UY76_C0002G0002</name>
</gene>
<sequence length="118" mass="12624">MQTAVENAGGFDSRDWATAVTEVEMDKLFNKILLAIALAFVTGSGAALGLTSYPPGIFVIGFVVMISAFACLIMVMEVIRELDDLEKQVADAATCDDVRERVAAVPVGDCLGTRTMFE</sequence>
<proteinExistence type="predicted"/>
<feature type="transmembrane region" description="Helical" evidence="1">
    <location>
        <begin position="57"/>
        <end position="79"/>
    </location>
</feature>
<name>A0A0G1XQA9_9BACT</name>
<comment type="caution">
    <text evidence="2">The sequence shown here is derived from an EMBL/GenBank/DDBJ whole genome shotgun (WGS) entry which is preliminary data.</text>
</comment>
<evidence type="ECO:0000256" key="1">
    <source>
        <dbReference type="SAM" id="Phobius"/>
    </source>
</evidence>
<protein>
    <submittedName>
        <fullName evidence="2">Uncharacterized protein</fullName>
    </submittedName>
</protein>
<keyword evidence="1" id="KW-1133">Transmembrane helix</keyword>
<dbReference type="Proteomes" id="UP000034054">
    <property type="component" value="Unassembled WGS sequence"/>
</dbReference>
<keyword evidence="1" id="KW-0812">Transmembrane</keyword>
<reference evidence="2 3" key="1">
    <citation type="journal article" date="2015" name="Nature">
        <title>rRNA introns, odd ribosomes, and small enigmatic genomes across a large radiation of phyla.</title>
        <authorList>
            <person name="Brown C.T."/>
            <person name="Hug L.A."/>
            <person name="Thomas B.C."/>
            <person name="Sharon I."/>
            <person name="Castelle C.J."/>
            <person name="Singh A."/>
            <person name="Wilkins M.J."/>
            <person name="Williams K.H."/>
            <person name="Banfield J.F."/>
        </authorList>
    </citation>
    <scope>NUCLEOTIDE SEQUENCE [LARGE SCALE GENOMIC DNA]</scope>
</reference>
<feature type="transmembrane region" description="Helical" evidence="1">
    <location>
        <begin position="32"/>
        <end position="51"/>
    </location>
</feature>
<accession>A0A0G1XQA9</accession>
<dbReference type="EMBL" id="LCRH01000002">
    <property type="protein sequence ID" value="KKW33448.1"/>
    <property type="molecule type" value="Genomic_DNA"/>
</dbReference>
<evidence type="ECO:0000313" key="2">
    <source>
        <dbReference type="EMBL" id="KKW33448.1"/>
    </source>
</evidence>
<evidence type="ECO:0000313" key="3">
    <source>
        <dbReference type="Proteomes" id="UP000034054"/>
    </source>
</evidence>